<dbReference type="InterPro" id="IPR016024">
    <property type="entry name" value="ARM-type_fold"/>
</dbReference>
<proteinExistence type="predicted"/>
<gene>
    <name evidence="2" type="primary">PmUG01_12068800</name>
    <name evidence="2" type="ORF">PMUG01_12068800</name>
</gene>
<dbReference type="OrthoDB" id="2013972at2759"/>
<protein>
    <recommendedName>
        <fullName evidence="4">Condensin-2 complex subunit G2</fullName>
    </recommendedName>
</protein>
<dbReference type="SUPFAM" id="SSF48371">
    <property type="entry name" value="ARM repeat"/>
    <property type="match status" value="1"/>
</dbReference>
<evidence type="ECO:0000313" key="2">
    <source>
        <dbReference type="EMBL" id="SCO94091.1"/>
    </source>
</evidence>
<dbReference type="GO" id="GO:0000070">
    <property type="term" value="P:mitotic sister chromatid segregation"/>
    <property type="evidence" value="ECO:0007669"/>
    <property type="project" value="TreeGrafter"/>
</dbReference>
<dbReference type="GeneID" id="39870677"/>
<dbReference type="Proteomes" id="UP000219813">
    <property type="component" value="Chromosome 12"/>
</dbReference>
<dbReference type="EMBL" id="LT594633">
    <property type="protein sequence ID" value="SCO94091.1"/>
    <property type="molecule type" value="Genomic_DNA"/>
</dbReference>
<feature type="compositionally biased region" description="Low complexity" evidence="1">
    <location>
        <begin position="875"/>
        <end position="885"/>
    </location>
</feature>
<dbReference type="VEuPathDB" id="PlasmoDB:PmUG01_12068800"/>
<feature type="compositionally biased region" description="Basic and acidic residues" evidence="1">
    <location>
        <begin position="621"/>
        <end position="664"/>
    </location>
</feature>
<dbReference type="OMA" id="NLITYSM"/>
<evidence type="ECO:0000313" key="3">
    <source>
        <dbReference type="Proteomes" id="UP000219813"/>
    </source>
</evidence>
<dbReference type="PANTHER" id="PTHR16199:SF4">
    <property type="entry name" value="CONDENSIN-2 COMPLEX SUBUNIT G2"/>
    <property type="match status" value="1"/>
</dbReference>
<dbReference type="Pfam" id="PF12422">
    <property type="entry name" value="Condensin2nSMC"/>
    <property type="match status" value="1"/>
</dbReference>
<reference evidence="2 3" key="1">
    <citation type="submission" date="2016-06" db="EMBL/GenBank/DDBJ databases">
        <authorList>
            <consortium name="Pathogen Informatics"/>
        </authorList>
    </citation>
    <scope>NUCLEOTIDE SEQUENCE [LARGE SCALE GENOMIC DNA]</scope>
</reference>
<feature type="region of interest" description="Disordered" evidence="1">
    <location>
        <begin position="620"/>
        <end position="667"/>
    </location>
</feature>
<dbReference type="Gene3D" id="1.25.10.10">
    <property type="entry name" value="Leucine-rich Repeat Variant"/>
    <property type="match status" value="1"/>
</dbReference>
<keyword evidence="3" id="KW-1185">Reference proteome</keyword>
<feature type="compositionally biased region" description="Basic and acidic residues" evidence="1">
    <location>
        <begin position="859"/>
        <end position="874"/>
    </location>
</feature>
<organism evidence="2 3">
    <name type="scientific">Plasmodium malariae</name>
    <dbReference type="NCBI Taxonomy" id="5858"/>
    <lineage>
        <taxon>Eukaryota</taxon>
        <taxon>Sar</taxon>
        <taxon>Alveolata</taxon>
        <taxon>Apicomplexa</taxon>
        <taxon>Aconoidasida</taxon>
        <taxon>Haemosporida</taxon>
        <taxon>Plasmodiidae</taxon>
        <taxon>Plasmodium</taxon>
        <taxon>Plasmodium (Plasmodium)</taxon>
    </lineage>
</organism>
<sequence length="1280" mass="151488">MYEDILNNIKELNGFKLLCKKKVDFLSFLRACKSKDLEQLWICLHKILEEHIRPENLIYDEENSTLLFRDENNRQYLLTCINFVSIYLQHLVNSQKKKKHIILDENFQVVFYKLTEIQFMLSDKEVRIYFGKCLLTICDINLKENEYTGNVKINLLLFLLWKSCSTEGKAADIGKLKKYKDFCKYIKWGISERTTDSFYLLCSYTLNLPKFYDNPDGKTFLSYVWSQNESIAFHLFKKFVHNLVLLSYDNISHYSQIILLTWKNCSGDMIRTLETQIEYLVHFALKCPIKIAARFRSLLNIFHTNKGDKSINNLIFKIYDPVIWRNLMSPNWKIRFNATCIFQFIFPVVDPCIKSIDYLQEMEKAYNALFELSEDGNSCVLQAAAKCICYVLNELWEIISDEKRMSLLETLMNKFLKEKYYDNVRNEVVLGLCDLAKNKRINKIFLQIFKRIKYLLNDKSLRVRKNFVILVLELNKNLNQDFFEQLDHNEFTKRITKDFFTFSVQSCIKKLSYMKQQYHEKIKNKEICEFLKLSTNLMTYSIWKCDIKEQAKKCINLISEYPVLMICISKFSTNLKIIDRYKLSSVLFEITNIKLRDEDNSILLSENSWEEGKAHTLVNGTKDKGIRKGNGKDKGEDKAREKGKDQSTDKDRNKNKNENKDKETNNALLTDSNLNKNYIRYSSLLVCIANFLKPKNEEEIDFCGTEEIQEFLKVKFAEKYFLDSINTLMQPYYFKLLKYINLNHDNYIVIHKYARKQLNSLHTLTNEHVCEKYIIPLFYKWGLLNSLVHKHMHFLNVSVRFISTHTFGGSIENNSNNSNDKTENSIRKNAFSLKIDDTDALVDVSSFLSSSSVYDTEDDIQHTEQINEKEKYSDGNKGNKGNNKKVYNNDEPHGSGNGKGNRGSNSKMASSANDGIDYTKNDIIDRSKKIKDMYLNNEKELNALIFLSLIVKKKKYHYLIFKSYADITYNFIYKFNSFLLHVFQRLSLNDFTLPSYFMSTYYEKNKDSNYIQLILCDEVRIKGYMQLYISFFFLFNSFAIQNNYSYEWDTLIENTLQSIHLITSIKFKNEIQIITRNIQPTRSNNNNDEQVQEQRKECASYIRNIIHFILYFLDMIEYTVAMKKLFIEDIDFNDFVKNLFLFCKCYEIANENVKEIKMGHVEEKEKNEKAPVELYFKIWQRISSFLLFILNFDYFEKKTEIKLMIINTFFLFTYENVPKKKIETVVKKYSTIIKEKELFYNFLKNFKNNNDAINYMYESQIKHIQDVLDGALLHKGAAKK</sequence>
<dbReference type="RefSeq" id="XP_028863367.1">
    <property type="nucleotide sequence ID" value="XM_029006927.1"/>
</dbReference>
<dbReference type="AlphaFoldDB" id="A0A1D3SQX3"/>
<dbReference type="GO" id="GO:0005634">
    <property type="term" value="C:nucleus"/>
    <property type="evidence" value="ECO:0007669"/>
    <property type="project" value="InterPro"/>
</dbReference>
<evidence type="ECO:0008006" key="4">
    <source>
        <dbReference type="Google" id="ProtNLM"/>
    </source>
</evidence>
<dbReference type="GO" id="GO:0000796">
    <property type="term" value="C:condensin complex"/>
    <property type="evidence" value="ECO:0007669"/>
    <property type="project" value="TreeGrafter"/>
</dbReference>
<feature type="region of interest" description="Disordered" evidence="1">
    <location>
        <begin position="858"/>
        <end position="913"/>
    </location>
</feature>
<name>A0A1D3SQX3_PLAMA</name>
<dbReference type="InterPro" id="IPR011989">
    <property type="entry name" value="ARM-like"/>
</dbReference>
<dbReference type="KEGG" id="pmal:PMUG01_12068800"/>
<accession>A0A1D3SQX3</accession>
<dbReference type="InterPro" id="IPR024741">
    <property type="entry name" value="Condensin2_G2"/>
</dbReference>
<dbReference type="PANTHER" id="PTHR16199">
    <property type="entry name" value="CONDENSIN-2 COMPLEX SUBUNIT G2"/>
    <property type="match status" value="1"/>
</dbReference>
<evidence type="ECO:0000256" key="1">
    <source>
        <dbReference type="SAM" id="MobiDB-lite"/>
    </source>
</evidence>